<dbReference type="InterPro" id="IPR000089">
    <property type="entry name" value="Biotin_lipoyl"/>
</dbReference>
<dbReference type="PROSITE" id="PS00188">
    <property type="entry name" value="BIOTIN"/>
    <property type="match status" value="1"/>
</dbReference>
<dbReference type="InterPro" id="IPR011764">
    <property type="entry name" value="Biotin_carboxylation_dom"/>
</dbReference>
<organism evidence="10 11">
    <name type="scientific">Nocardioides baculatus</name>
    <dbReference type="NCBI Taxonomy" id="2801337"/>
    <lineage>
        <taxon>Bacteria</taxon>
        <taxon>Bacillati</taxon>
        <taxon>Actinomycetota</taxon>
        <taxon>Actinomycetes</taxon>
        <taxon>Propionibacteriales</taxon>
        <taxon>Nocardioidaceae</taxon>
        <taxon>Nocardioides</taxon>
    </lineage>
</organism>
<dbReference type="PANTHER" id="PTHR18866">
    <property type="entry name" value="CARBOXYLASE:PYRUVATE/ACETYL-COA/PROPIONYL-COA CARBOXYLASE"/>
    <property type="match status" value="1"/>
</dbReference>
<gene>
    <name evidence="10" type="ORF">JI751_02895</name>
</gene>
<comment type="caution">
    <text evidence="10">The sequence shown here is derived from an EMBL/GenBank/DDBJ whole genome shotgun (WGS) entry which is preliminary data.</text>
</comment>
<dbReference type="InterPro" id="IPR005482">
    <property type="entry name" value="Biotin_COase_C"/>
</dbReference>
<feature type="domain" description="Biotin carboxylation" evidence="9">
    <location>
        <begin position="1"/>
        <end position="459"/>
    </location>
</feature>
<evidence type="ECO:0000313" key="11">
    <source>
        <dbReference type="Proteomes" id="UP000636918"/>
    </source>
</evidence>
<name>A0ABS1L4D0_9ACTN</name>
<reference evidence="10 11" key="1">
    <citation type="submission" date="2021-01" db="EMBL/GenBank/DDBJ databases">
        <title>Genome seq and assembly of Nocardiodes sp. G10.</title>
        <authorList>
            <person name="Chhetri G."/>
        </authorList>
    </citation>
    <scope>NUCLEOTIDE SEQUENCE [LARGE SCALE GENOMIC DNA]</scope>
    <source>
        <strain evidence="10 11">G10</strain>
    </source>
</reference>
<evidence type="ECO:0000256" key="4">
    <source>
        <dbReference type="ARBA" id="ARBA00022840"/>
    </source>
</evidence>
<accession>A0ABS1L4D0</accession>
<dbReference type="InterPro" id="IPR005481">
    <property type="entry name" value="BC-like_N"/>
</dbReference>
<dbReference type="InterPro" id="IPR011054">
    <property type="entry name" value="Rudment_hybrid_motif"/>
</dbReference>
<dbReference type="InterPro" id="IPR001882">
    <property type="entry name" value="Biotin_BS"/>
</dbReference>
<keyword evidence="3 6" id="KW-0547">Nucleotide-binding</keyword>
<dbReference type="Pfam" id="PF00289">
    <property type="entry name" value="Biotin_carb_N"/>
    <property type="match status" value="1"/>
</dbReference>
<keyword evidence="5" id="KW-0092">Biotin</keyword>
<evidence type="ECO:0000259" key="7">
    <source>
        <dbReference type="PROSITE" id="PS50968"/>
    </source>
</evidence>
<evidence type="ECO:0000259" key="9">
    <source>
        <dbReference type="PROSITE" id="PS50979"/>
    </source>
</evidence>
<dbReference type="SUPFAM" id="SSF51246">
    <property type="entry name" value="Rudiment single hybrid motif"/>
    <property type="match status" value="1"/>
</dbReference>
<protein>
    <submittedName>
        <fullName evidence="10">ATP-grasp domain-containing protein</fullName>
    </submittedName>
</protein>
<dbReference type="PROSITE" id="PS50979">
    <property type="entry name" value="BC"/>
    <property type="match status" value="1"/>
</dbReference>
<dbReference type="InterPro" id="IPR005479">
    <property type="entry name" value="CPAse_ATP-bd"/>
</dbReference>
<dbReference type="Gene3D" id="3.30.470.20">
    <property type="entry name" value="ATP-grasp fold, B domain"/>
    <property type="match status" value="1"/>
</dbReference>
<dbReference type="Proteomes" id="UP000636918">
    <property type="component" value="Unassembled WGS sequence"/>
</dbReference>
<dbReference type="RefSeq" id="WP_201933174.1">
    <property type="nucleotide sequence ID" value="NZ_JAERSG010000001.1"/>
</dbReference>
<dbReference type="PROSITE" id="PS50968">
    <property type="entry name" value="BIOTINYL_LIPOYL"/>
    <property type="match status" value="1"/>
</dbReference>
<dbReference type="CDD" id="cd06850">
    <property type="entry name" value="biotinyl_domain"/>
    <property type="match status" value="1"/>
</dbReference>
<keyword evidence="11" id="KW-1185">Reference proteome</keyword>
<comment type="cofactor">
    <cofactor evidence="1">
        <name>biotin</name>
        <dbReference type="ChEBI" id="CHEBI:57586"/>
    </cofactor>
</comment>
<evidence type="ECO:0000256" key="5">
    <source>
        <dbReference type="ARBA" id="ARBA00023267"/>
    </source>
</evidence>
<dbReference type="InterPro" id="IPR050856">
    <property type="entry name" value="Biotin_carboxylase_complex"/>
</dbReference>
<dbReference type="PROSITE" id="PS50975">
    <property type="entry name" value="ATP_GRASP"/>
    <property type="match status" value="1"/>
</dbReference>
<keyword evidence="2" id="KW-0436">Ligase</keyword>
<dbReference type="InterPro" id="IPR016185">
    <property type="entry name" value="PreATP-grasp_dom_sf"/>
</dbReference>
<dbReference type="EMBL" id="JAERSG010000001">
    <property type="protein sequence ID" value="MBL0746544.1"/>
    <property type="molecule type" value="Genomic_DNA"/>
</dbReference>
<sequence>MNTLLIANRGEIALRVMRTAKRLGWGCVAIHTDLDADAPHVRAADRAVRVGSYLDIDEVVAAARETGAGYVHPGYGFLSERAPFARALADAGITLVGPSADVMDAMGRKDAAREVAVAAGVPVVPSYSLADDKDSFSYPVLVKAAAGGGGKGMRVVRSASEYDESFAAAQREARSSFGDDTILVEKYVESGRHIEVQVMGDTHGTVLHFFERDCSTQRRHQKVLEEAPAPTISDEQRAAITSSAVALAAQCGYTGAGTVEFLLDNATGEFYFLEMNTRLQVEHPVTEEVTRVRSEKGSERVDLVELQLLVATGEPLPFAQDAITLHGHAIEARVYAEDSFHGFLPQAGVATEVTWPGAHFADGVESDHDHDTGAVVGRLRVDHALESFQEVTTAYDPMLGKVIAWGRDREDARRRLVRGLESTHILGLTTNTGFLAALARSDEFRDATIDTAWLDHHEVPAPDRDLARLLAAHALAPREDGTSDPWRTDGWRMGGEPAPVVVDVDGPVTVEPASASVVVFESHQSGRHAWIDAEVDGRREHATVRGTSSAVEVLHRGQRFVFDRPDPFADHAGAAGDGTLLAPMPGTVLAVNVAEGQAVAEGETLGVMEAMKMELALKAPFAGTVTTVGAAVGDLVKLGAALFTVEPSDG</sequence>
<dbReference type="SUPFAM" id="SSF51230">
    <property type="entry name" value="Single hybrid motif"/>
    <property type="match status" value="1"/>
</dbReference>
<evidence type="ECO:0000256" key="2">
    <source>
        <dbReference type="ARBA" id="ARBA00022598"/>
    </source>
</evidence>
<keyword evidence="4 6" id="KW-0067">ATP-binding</keyword>
<dbReference type="Pfam" id="PF02785">
    <property type="entry name" value="Biotin_carb_C"/>
    <property type="match status" value="1"/>
</dbReference>
<dbReference type="SMART" id="SM00878">
    <property type="entry name" value="Biotin_carb_C"/>
    <property type="match status" value="1"/>
</dbReference>
<evidence type="ECO:0000256" key="6">
    <source>
        <dbReference type="PROSITE-ProRule" id="PRU00409"/>
    </source>
</evidence>
<feature type="domain" description="Lipoyl-binding" evidence="7">
    <location>
        <begin position="569"/>
        <end position="646"/>
    </location>
</feature>
<evidence type="ECO:0000256" key="1">
    <source>
        <dbReference type="ARBA" id="ARBA00001953"/>
    </source>
</evidence>
<dbReference type="PROSITE" id="PS00866">
    <property type="entry name" value="CPSASE_1"/>
    <property type="match status" value="1"/>
</dbReference>
<proteinExistence type="predicted"/>
<dbReference type="SUPFAM" id="SSF52440">
    <property type="entry name" value="PreATP-grasp domain"/>
    <property type="match status" value="1"/>
</dbReference>
<evidence type="ECO:0000313" key="10">
    <source>
        <dbReference type="EMBL" id="MBL0746544.1"/>
    </source>
</evidence>
<evidence type="ECO:0000256" key="3">
    <source>
        <dbReference type="ARBA" id="ARBA00022741"/>
    </source>
</evidence>
<dbReference type="Pfam" id="PF02786">
    <property type="entry name" value="CPSase_L_D2"/>
    <property type="match status" value="1"/>
</dbReference>
<dbReference type="InterPro" id="IPR011761">
    <property type="entry name" value="ATP-grasp"/>
</dbReference>
<feature type="domain" description="ATP-grasp" evidence="8">
    <location>
        <begin position="113"/>
        <end position="312"/>
    </location>
</feature>
<dbReference type="InterPro" id="IPR011053">
    <property type="entry name" value="Single_hybrid_motif"/>
</dbReference>
<dbReference type="PROSITE" id="PS00867">
    <property type="entry name" value="CPSASE_2"/>
    <property type="match status" value="1"/>
</dbReference>
<dbReference type="SUPFAM" id="SSF56059">
    <property type="entry name" value="Glutathione synthetase ATP-binding domain-like"/>
    <property type="match status" value="1"/>
</dbReference>
<dbReference type="Gene3D" id="2.40.50.100">
    <property type="match status" value="1"/>
</dbReference>
<dbReference type="PANTHER" id="PTHR18866:SF126">
    <property type="entry name" value="BIOTIN CARBOXYLASE"/>
    <property type="match status" value="1"/>
</dbReference>
<evidence type="ECO:0000259" key="8">
    <source>
        <dbReference type="PROSITE" id="PS50975"/>
    </source>
</evidence>
<dbReference type="Pfam" id="PF00364">
    <property type="entry name" value="Biotin_lipoyl"/>
    <property type="match status" value="1"/>
</dbReference>